<name>A0A6A1W267_9ROSI</name>
<evidence type="ECO:0000313" key="2">
    <source>
        <dbReference type="EMBL" id="KAB1218973.1"/>
    </source>
</evidence>
<dbReference type="OrthoDB" id="1428408at2759"/>
<comment type="caution">
    <text evidence="2">The sequence shown here is derived from an EMBL/GenBank/DDBJ whole genome shotgun (WGS) entry which is preliminary data.</text>
</comment>
<protein>
    <submittedName>
        <fullName evidence="2">Uncharacterized protein</fullName>
    </submittedName>
</protein>
<dbReference type="Proteomes" id="UP000516437">
    <property type="component" value="Chromosome 3"/>
</dbReference>
<accession>A0A6A1W267</accession>
<dbReference type="EMBL" id="RXIC02000021">
    <property type="protein sequence ID" value="KAB1218973.1"/>
    <property type="molecule type" value="Genomic_DNA"/>
</dbReference>
<sequence>MESLARLHGCHTHQTLQLPLNHRRPLIQEPISYLFLTTPTPSSSSSSSPIRASSQSPSSSWPELPHETIKKPEHALYQTIKSFLRITLPTIASTATASLLLSRIRFDPKTLVAPAPTQELNREISGFVISRFDLKEKLKVVDFVIEVKPDDQAWHLLKTQIRSYSRELESATDGFLEIVAKDLLCHKAHCGDIRECLEMAGELMDLTREIEAAMDKCANNDIRYCLRHFKDLVAQVRDSKGRVFGALKYFQELEPEEDREP</sequence>
<dbReference type="AlphaFoldDB" id="A0A6A1W267"/>
<evidence type="ECO:0000256" key="1">
    <source>
        <dbReference type="SAM" id="MobiDB-lite"/>
    </source>
</evidence>
<proteinExistence type="predicted"/>
<feature type="compositionally biased region" description="Low complexity" evidence="1">
    <location>
        <begin position="39"/>
        <end position="63"/>
    </location>
</feature>
<feature type="region of interest" description="Disordered" evidence="1">
    <location>
        <begin position="38"/>
        <end position="65"/>
    </location>
</feature>
<reference evidence="2 3" key="1">
    <citation type="journal article" date="2019" name="Plant Biotechnol. J.">
        <title>The red bayberry genome and genetic basis of sex determination.</title>
        <authorList>
            <person name="Jia H.M."/>
            <person name="Jia H.J."/>
            <person name="Cai Q.L."/>
            <person name="Wang Y."/>
            <person name="Zhao H.B."/>
            <person name="Yang W.F."/>
            <person name="Wang G.Y."/>
            <person name="Li Y.H."/>
            <person name="Zhan D.L."/>
            <person name="Shen Y.T."/>
            <person name="Niu Q.F."/>
            <person name="Chang L."/>
            <person name="Qiu J."/>
            <person name="Zhao L."/>
            <person name="Xie H.B."/>
            <person name="Fu W.Y."/>
            <person name="Jin J."/>
            <person name="Li X.W."/>
            <person name="Jiao Y."/>
            <person name="Zhou C.C."/>
            <person name="Tu T."/>
            <person name="Chai C.Y."/>
            <person name="Gao J.L."/>
            <person name="Fan L.J."/>
            <person name="van de Weg E."/>
            <person name="Wang J.Y."/>
            <person name="Gao Z.S."/>
        </authorList>
    </citation>
    <scope>NUCLEOTIDE SEQUENCE [LARGE SCALE GENOMIC DNA]</scope>
    <source>
        <tissue evidence="2">Leaves</tissue>
    </source>
</reference>
<evidence type="ECO:0000313" key="3">
    <source>
        <dbReference type="Proteomes" id="UP000516437"/>
    </source>
</evidence>
<organism evidence="2 3">
    <name type="scientific">Morella rubra</name>
    <name type="common">Chinese bayberry</name>
    <dbReference type="NCBI Taxonomy" id="262757"/>
    <lineage>
        <taxon>Eukaryota</taxon>
        <taxon>Viridiplantae</taxon>
        <taxon>Streptophyta</taxon>
        <taxon>Embryophyta</taxon>
        <taxon>Tracheophyta</taxon>
        <taxon>Spermatophyta</taxon>
        <taxon>Magnoliopsida</taxon>
        <taxon>eudicotyledons</taxon>
        <taxon>Gunneridae</taxon>
        <taxon>Pentapetalae</taxon>
        <taxon>rosids</taxon>
        <taxon>fabids</taxon>
        <taxon>Fagales</taxon>
        <taxon>Myricaceae</taxon>
        <taxon>Morella</taxon>
    </lineage>
</organism>
<keyword evidence="3" id="KW-1185">Reference proteome</keyword>
<gene>
    <name evidence="2" type="ORF">CJ030_MR3G015111</name>
</gene>